<dbReference type="InterPro" id="IPR045886">
    <property type="entry name" value="ThiF/MoeB/HesA"/>
</dbReference>
<dbReference type="InterPro" id="IPR035985">
    <property type="entry name" value="Ubiquitin-activating_enz"/>
</dbReference>
<dbReference type="CDD" id="cd00755">
    <property type="entry name" value="YgdL_like"/>
    <property type="match status" value="1"/>
</dbReference>
<reference evidence="2" key="1">
    <citation type="submission" date="2020-10" db="EMBL/GenBank/DDBJ databases">
        <authorList>
            <person name="Gilroy R."/>
        </authorList>
    </citation>
    <scope>NUCLEOTIDE SEQUENCE</scope>
    <source>
        <strain evidence="2">ChiGjej3B3-7149</strain>
    </source>
</reference>
<protein>
    <submittedName>
        <fullName evidence="2">tRNA threonylcarbamoyladenosine dehydratase</fullName>
    </submittedName>
</protein>
<dbReference type="GO" id="GO:0061504">
    <property type="term" value="P:cyclic threonylcarbamoyladenosine biosynthetic process"/>
    <property type="evidence" value="ECO:0007669"/>
    <property type="project" value="TreeGrafter"/>
</dbReference>
<accession>A0A9D1IYV2</accession>
<gene>
    <name evidence="2" type="ORF">IAD36_02520</name>
</gene>
<dbReference type="SUPFAM" id="SSF69572">
    <property type="entry name" value="Activating enzymes of the ubiquitin-like proteins"/>
    <property type="match status" value="1"/>
</dbReference>
<evidence type="ECO:0000313" key="2">
    <source>
        <dbReference type="EMBL" id="HIR54460.1"/>
    </source>
</evidence>
<reference evidence="2" key="2">
    <citation type="journal article" date="2021" name="PeerJ">
        <title>Extensive microbial diversity within the chicken gut microbiome revealed by metagenomics and culture.</title>
        <authorList>
            <person name="Gilroy R."/>
            <person name="Ravi A."/>
            <person name="Getino M."/>
            <person name="Pursley I."/>
            <person name="Horton D.L."/>
            <person name="Alikhan N.F."/>
            <person name="Baker D."/>
            <person name="Gharbi K."/>
            <person name="Hall N."/>
            <person name="Watson M."/>
            <person name="Adriaenssens E.M."/>
            <person name="Foster-Nyarko E."/>
            <person name="Jarju S."/>
            <person name="Secka A."/>
            <person name="Antonio M."/>
            <person name="Oren A."/>
            <person name="Chaudhuri R.R."/>
            <person name="La Ragione R."/>
            <person name="Hildebrand F."/>
            <person name="Pallen M.J."/>
        </authorList>
    </citation>
    <scope>NUCLEOTIDE SEQUENCE</scope>
    <source>
        <strain evidence="2">ChiGjej3B3-7149</strain>
    </source>
</reference>
<feature type="domain" description="THIF-type NAD/FAD binding fold" evidence="1">
    <location>
        <begin position="10"/>
        <end position="167"/>
    </location>
</feature>
<dbReference type="GO" id="GO:0008641">
    <property type="term" value="F:ubiquitin-like modifier activating enzyme activity"/>
    <property type="evidence" value="ECO:0007669"/>
    <property type="project" value="InterPro"/>
</dbReference>
<dbReference type="AlphaFoldDB" id="A0A9D1IYV2"/>
<evidence type="ECO:0000313" key="3">
    <source>
        <dbReference type="Proteomes" id="UP000824238"/>
    </source>
</evidence>
<dbReference type="PANTHER" id="PTHR43267">
    <property type="entry name" value="TRNA THREONYLCARBAMOYLADENOSINE DEHYDRATASE"/>
    <property type="match status" value="1"/>
</dbReference>
<dbReference type="InterPro" id="IPR000594">
    <property type="entry name" value="ThiF_NAD_FAD-bd"/>
</dbReference>
<evidence type="ECO:0000259" key="1">
    <source>
        <dbReference type="Pfam" id="PF00899"/>
    </source>
</evidence>
<dbReference type="PANTHER" id="PTHR43267:SF1">
    <property type="entry name" value="TRNA THREONYLCARBAMOYLADENOSINE DEHYDRATASE"/>
    <property type="match status" value="1"/>
</dbReference>
<sequence length="238" mass="24952">MEERTKRTEMLLGEAAMDRLRAAHVIVFGLGGVGSWCAEALARSGVGKLTLVDEDAVSESNINRQLCALGSTIGASKAEAMAARLRDIAPGAAIVPVTARYEAASRGRFFPGDYACAADCIDLVSCKTDLIEAALGSGTPIVSALGTGNKLDAARLEIADLAETHGCPLARVMRRELRRRGIEHLEVVYSPEEALEPAQPEAPPPGRRSVPGSVVWVPASAGLLMAQAVVLKIAGVRA</sequence>
<proteinExistence type="predicted"/>
<name>A0A9D1IYV2_9FIRM</name>
<dbReference type="Pfam" id="PF00899">
    <property type="entry name" value="ThiF"/>
    <property type="match status" value="1"/>
</dbReference>
<dbReference type="Proteomes" id="UP000824238">
    <property type="component" value="Unassembled WGS sequence"/>
</dbReference>
<comment type="caution">
    <text evidence="2">The sequence shown here is derived from an EMBL/GenBank/DDBJ whole genome shotgun (WGS) entry which is preliminary data.</text>
</comment>
<dbReference type="EMBL" id="DVHH01000067">
    <property type="protein sequence ID" value="HIR54460.1"/>
    <property type="molecule type" value="Genomic_DNA"/>
</dbReference>
<dbReference type="GO" id="GO:0061503">
    <property type="term" value="F:tRNA threonylcarbamoyladenosine dehydratase"/>
    <property type="evidence" value="ECO:0007669"/>
    <property type="project" value="TreeGrafter"/>
</dbReference>
<organism evidence="2 3">
    <name type="scientific">Candidatus Scatomorpha intestinigallinarum</name>
    <dbReference type="NCBI Taxonomy" id="2840923"/>
    <lineage>
        <taxon>Bacteria</taxon>
        <taxon>Bacillati</taxon>
        <taxon>Bacillota</taxon>
        <taxon>Clostridia</taxon>
        <taxon>Eubacteriales</taxon>
        <taxon>Candidatus Scatomorpha</taxon>
    </lineage>
</organism>
<dbReference type="Gene3D" id="3.40.50.720">
    <property type="entry name" value="NAD(P)-binding Rossmann-like Domain"/>
    <property type="match status" value="1"/>
</dbReference>